<comment type="subcellular location">
    <subcellularLocation>
        <location evidence="1">Membrane</location>
        <topology evidence="1">Multi-pass membrane protein</topology>
    </subcellularLocation>
</comment>
<evidence type="ECO:0000256" key="4">
    <source>
        <dbReference type="ARBA" id="ARBA00023136"/>
    </source>
</evidence>
<evidence type="ECO:0000256" key="5">
    <source>
        <dbReference type="SAM" id="Phobius"/>
    </source>
</evidence>
<dbReference type="PANTHER" id="PTHR36974:SF1">
    <property type="entry name" value="DOXX FAMILY MEMBRANE PROTEIN"/>
    <property type="match status" value="1"/>
</dbReference>
<evidence type="ECO:0000313" key="7">
    <source>
        <dbReference type="Proteomes" id="UP000320176"/>
    </source>
</evidence>
<evidence type="ECO:0000256" key="2">
    <source>
        <dbReference type="ARBA" id="ARBA00022692"/>
    </source>
</evidence>
<accession>A0A5C6B707</accession>
<dbReference type="InterPro" id="IPR032808">
    <property type="entry name" value="DoxX"/>
</dbReference>
<evidence type="ECO:0000313" key="6">
    <source>
        <dbReference type="EMBL" id="TWU07813.1"/>
    </source>
</evidence>
<sequence>MTMRLVSLGLLSFLFIAAGVNHFVSPDTYVKIMPAYLPWPLALVYVSGFFEVVGGIGVAVPKFRRAAGWGLIALLVAVFPANVDMVVHADRFPDIPFWALVARLPLQGVLIAWVWWAAVRPAAVQADESSGDDHQSA</sequence>
<organism evidence="6 7">
    <name type="scientific">Stieleria varia</name>
    <dbReference type="NCBI Taxonomy" id="2528005"/>
    <lineage>
        <taxon>Bacteria</taxon>
        <taxon>Pseudomonadati</taxon>
        <taxon>Planctomycetota</taxon>
        <taxon>Planctomycetia</taxon>
        <taxon>Pirellulales</taxon>
        <taxon>Pirellulaceae</taxon>
        <taxon>Stieleria</taxon>
    </lineage>
</organism>
<dbReference type="Pfam" id="PF07681">
    <property type="entry name" value="DoxX"/>
    <property type="match status" value="1"/>
</dbReference>
<evidence type="ECO:0000256" key="3">
    <source>
        <dbReference type="ARBA" id="ARBA00022989"/>
    </source>
</evidence>
<dbReference type="Proteomes" id="UP000320176">
    <property type="component" value="Unassembled WGS sequence"/>
</dbReference>
<dbReference type="OrthoDB" id="327939at2"/>
<keyword evidence="2 5" id="KW-0812">Transmembrane</keyword>
<dbReference type="RefSeq" id="WP_146517972.1">
    <property type="nucleotide sequence ID" value="NZ_CP151726.1"/>
</dbReference>
<protein>
    <recommendedName>
        <fullName evidence="8">DoxX</fullName>
    </recommendedName>
</protein>
<dbReference type="PANTHER" id="PTHR36974">
    <property type="entry name" value="MEMBRANE PROTEIN-RELATED"/>
    <property type="match status" value="1"/>
</dbReference>
<dbReference type="GO" id="GO:0016020">
    <property type="term" value="C:membrane"/>
    <property type="evidence" value="ECO:0007669"/>
    <property type="project" value="UniProtKB-SubCell"/>
</dbReference>
<keyword evidence="4 5" id="KW-0472">Membrane</keyword>
<evidence type="ECO:0000256" key="1">
    <source>
        <dbReference type="ARBA" id="ARBA00004141"/>
    </source>
</evidence>
<reference evidence="6 7" key="1">
    <citation type="submission" date="2019-02" db="EMBL/GenBank/DDBJ databases">
        <title>Deep-cultivation of Planctomycetes and their phenomic and genomic characterization uncovers novel biology.</title>
        <authorList>
            <person name="Wiegand S."/>
            <person name="Jogler M."/>
            <person name="Boedeker C."/>
            <person name="Pinto D."/>
            <person name="Vollmers J."/>
            <person name="Rivas-Marin E."/>
            <person name="Kohn T."/>
            <person name="Peeters S.H."/>
            <person name="Heuer A."/>
            <person name="Rast P."/>
            <person name="Oberbeckmann S."/>
            <person name="Bunk B."/>
            <person name="Jeske O."/>
            <person name="Meyerdierks A."/>
            <person name="Storesund J.E."/>
            <person name="Kallscheuer N."/>
            <person name="Luecker S."/>
            <person name="Lage O.M."/>
            <person name="Pohl T."/>
            <person name="Merkel B.J."/>
            <person name="Hornburger P."/>
            <person name="Mueller R.-W."/>
            <person name="Bruemmer F."/>
            <person name="Labrenz M."/>
            <person name="Spormann A.M."/>
            <person name="Op Den Camp H."/>
            <person name="Overmann J."/>
            <person name="Amann R."/>
            <person name="Jetten M.S.M."/>
            <person name="Mascher T."/>
            <person name="Medema M.H."/>
            <person name="Devos D.P."/>
            <person name="Kaster A.-K."/>
            <person name="Ovreas L."/>
            <person name="Rohde M."/>
            <person name="Galperin M.Y."/>
            <person name="Jogler C."/>
        </authorList>
    </citation>
    <scope>NUCLEOTIDE SEQUENCE [LARGE SCALE GENOMIC DNA]</scope>
    <source>
        <strain evidence="6 7">Pla52n</strain>
    </source>
</reference>
<feature type="transmembrane region" description="Helical" evidence="5">
    <location>
        <begin position="36"/>
        <end position="59"/>
    </location>
</feature>
<evidence type="ECO:0008006" key="8">
    <source>
        <dbReference type="Google" id="ProtNLM"/>
    </source>
</evidence>
<name>A0A5C6B707_9BACT</name>
<keyword evidence="3 5" id="KW-1133">Transmembrane helix</keyword>
<dbReference type="AlphaFoldDB" id="A0A5C6B707"/>
<comment type="caution">
    <text evidence="6">The sequence shown here is derived from an EMBL/GenBank/DDBJ whole genome shotgun (WGS) entry which is preliminary data.</text>
</comment>
<dbReference type="EMBL" id="SJPN01000001">
    <property type="protein sequence ID" value="TWU07813.1"/>
    <property type="molecule type" value="Genomic_DNA"/>
</dbReference>
<feature type="transmembrane region" description="Helical" evidence="5">
    <location>
        <begin position="66"/>
        <end position="83"/>
    </location>
</feature>
<proteinExistence type="predicted"/>
<gene>
    <name evidence="6" type="ORF">Pla52n_03880</name>
</gene>
<keyword evidence="7" id="KW-1185">Reference proteome</keyword>
<feature type="transmembrane region" description="Helical" evidence="5">
    <location>
        <begin position="95"/>
        <end position="116"/>
    </location>
</feature>